<accession>A0A8T3VYB9</accession>
<evidence type="ECO:0000313" key="2">
    <source>
        <dbReference type="EMBL" id="MBG0769628.1"/>
    </source>
</evidence>
<reference evidence="2" key="1">
    <citation type="submission" date="2020-07" db="EMBL/GenBank/DDBJ databases">
        <title>Severe corrosion of carbon steel in oil field produced water can be linked to methanogenic archaea containing a special type of NiFe hydrogenase.</title>
        <authorList>
            <person name="Lahme S."/>
            <person name="Mand J."/>
            <person name="Longwell J."/>
            <person name="Smith R."/>
            <person name="Enning D."/>
        </authorList>
    </citation>
    <scope>NUCLEOTIDE SEQUENCE</scope>
    <source>
        <strain evidence="2">MIC098Bin5</strain>
    </source>
</reference>
<dbReference type="PANTHER" id="PTHR43581:SF4">
    <property type="entry name" value="ATP_GTP PHOSPHATASE"/>
    <property type="match status" value="1"/>
</dbReference>
<gene>
    <name evidence="2" type="ORF">H0S71_07015</name>
</gene>
<dbReference type="PANTHER" id="PTHR43581">
    <property type="entry name" value="ATP/GTP PHOSPHATASE"/>
    <property type="match status" value="1"/>
</dbReference>
<evidence type="ECO:0000313" key="3">
    <source>
        <dbReference type="Proteomes" id="UP000714405"/>
    </source>
</evidence>
<organism evidence="2 3">
    <name type="scientific">Methanococcus maripaludis</name>
    <name type="common">Methanococcus deltae</name>
    <dbReference type="NCBI Taxonomy" id="39152"/>
    <lineage>
        <taxon>Archaea</taxon>
        <taxon>Methanobacteriati</taxon>
        <taxon>Methanobacteriota</taxon>
        <taxon>Methanomada group</taxon>
        <taxon>Methanococci</taxon>
        <taxon>Methanococcales</taxon>
        <taxon>Methanococcaceae</taxon>
        <taxon>Methanococcus</taxon>
    </lineage>
</organism>
<dbReference type="AlphaFoldDB" id="A0A8T3VYB9"/>
<proteinExistence type="predicted"/>
<dbReference type="SUPFAM" id="SSF52540">
    <property type="entry name" value="P-loop containing nucleoside triphosphate hydrolases"/>
    <property type="match status" value="1"/>
</dbReference>
<dbReference type="InterPro" id="IPR051396">
    <property type="entry name" value="Bact_Antivir_Def_Nuclease"/>
</dbReference>
<dbReference type="Gene3D" id="3.40.50.300">
    <property type="entry name" value="P-loop containing nucleotide triphosphate hydrolases"/>
    <property type="match status" value="1"/>
</dbReference>
<dbReference type="RefSeq" id="WP_278492273.1">
    <property type="nucleotide sequence ID" value="NZ_JACCQJ010000002.1"/>
</dbReference>
<comment type="caution">
    <text evidence="2">The sequence shown here is derived from an EMBL/GenBank/DDBJ whole genome shotgun (WGS) entry which is preliminary data.</text>
</comment>
<feature type="domain" description="Endonuclease GajA/Old nuclease/RecF-like AAA" evidence="1">
    <location>
        <begin position="1"/>
        <end position="372"/>
    </location>
</feature>
<dbReference type="EMBL" id="JACCQJ010000002">
    <property type="protein sequence ID" value="MBG0769628.1"/>
    <property type="molecule type" value="Genomic_DNA"/>
</dbReference>
<name>A0A8T3VYB9_METMI</name>
<evidence type="ECO:0000259" key="1">
    <source>
        <dbReference type="Pfam" id="PF13175"/>
    </source>
</evidence>
<sequence length="614" mass="71113">MELKSIRIKNFRSIEDQTIEIPDEFEKKCVILLGINGVGKSNILNAIEYMDSKRMLTYSLECCKKSKRYHKDIEFEYLFRLKKDELNDIESKLGVPSGVVLTIGPKISKKVIFSINKPRSDKYNIDDLDVTYIGYHKCANDKLIEIEKSEYDELPNEEKAAISIMKNTYKNEIFAKLGAEFEKRLPKINFWKYQPNYLINETINLNEFKTNPKKSIPLQNIFKLYGITDELWESTISTIMNDDEERVELEVELSTSITEHIRRLWPNHKTAIKLRIEGNGVNTTCKVQVEDEDGTNQRFLMNQRSDGFKQFISILLTISALNKSGDLRNNIIILDEPEIHLHPSGTEYLRDELLNISLNNTVFISTHSIFMIDKNRLDRHIRVDKKAGCTITEQINKDNPWSEDIVYRALGTSIYEIIEPNVIIFEGRTDKDLFDAFSLKFRDEWNPASIKTINASGAPEVPKYVKFFAGNKMLKGYIVVDSDEEGYAVLENVKKQDPEFTNSCFDILNILDDKSILNGKTSVVLEDLLPEELVLTVAKDIFKKDFIGFKPDESIMKFIKRNLNNHQFKTNKELLKSNICKLVIEDVDELSNEKIKEKYGLYYDFAEKLNKKIA</sequence>
<protein>
    <submittedName>
        <fullName evidence="2">AAA family ATPase</fullName>
    </submittedName>
</protein>
<dbReference type="InterPro" id="IPR027417">
    <property type="entry name" value="P-loop_NTPase"/>
</dbReference>
<dbReference type="Proteomes" id="UP000714405">
    <property type="component" value="Unassembled WGS sequence"/>
</dbReference>
<dbReference type="Pfam" id="PF13175">
    <property type="entry name" value="AAA_15"/>
    <property type="match status" value="1"/>
</dbReference>
<dbReference type="InterPro" id="IPR041685">
    <property type="entry name" value="AAA_GajA/Old/RecF-like"/>
</dbReference>